<dbReference type="InterPro" id="IPR029028">
    <property type="entry name" value="Alpha/beta_knot_MTases"/>
</dbReference>
<keyword evidence="9 15" id="KW-0808">Transferase</keyword>
<name>A0ABW5EA93_9BACT</name>
<dbReference type="PANTHER" id="PTHR46417:SF1">
    <property type="entry name" value="TRNA (GUANINE-N(1)-)-METHYLTRANSFERASE"/>
    <property type="match status" value="1"/>
</dbReference>
<dbReference type="GO" id="GO:0032259">
    <property type="term" value="P:methylation"/>
    <property type="evidence" value="ECO:0007669"/>
    <property type="project" value="UniProtKB-KW"/>
</dbReference>
<evidence type="ECO:0000256" key="1">
    <source>
        <dbReference type="ARBA" id="ARBA00002634"/>
    </source>
</evidence>
<dbReference type="SUPFAM" id="SSF75217">
    <property type="entry name" value="alpha/beta knot"/>
    <property type="match status" value="1"/>
</dbReference>
<evidence type="ECO:0000256" key="6">
    <source>
        <dbReference type="ARBA" id="ARBA00014679"/>
    </source>
</evidence>
<evidence type="ECO:0000256" key="7">
    <source>
        <dbReference type="ARBA" id="ARBA00022490"/>
    </source>
</evidence>
<accession>A0ABW5EA93</accession>
<evidence type="ECO:0000256" key="15">
    <source>
        <dbReference type="HAMAP-Rule" id="MF_00605"/>
    </source>
</evidence>
<feature type="binding site" evidence="15">
    <location>
        <begin position="142"/>
        <end position="147"/>
    </location>
    <ligand>
        <name>S-adenosyl-L-methionine</name>
        <dbReference type="ChEBI" id="CHEBI:59789"/>
    </ligand>
</feature>
<comment type="catalytic activity">
    <reaction evidence="14 15 16">
        <text>guanosine(37) in tRNA + S-adenosyl-L-methionine = N(1)-methylguanosine(37) in tRNA + S-adenosyl-L-homocysteine + H(+)</text>
        <dbReference type="Rhea" id="RHEA:36899"/>
        <dbReference type="Rhea" id="RHEA-COMP:10145"/>
        <dbReference type="Rhea" id="RHEA-COMP:10147"/>
        <dbReference type="ChEBI" id="CHEBI:15378"/>
        <dbReference type="ChEBI" id="CHEBI:57856"/>
        <dbReference type="ChEBI" id="CHEBI:59789"/>
        <dbReference type="ChEBI" id="CHEBI:73542"/>
        <dbReference type="ChEBI" id="CHEBI:74269"/>
        <dbReference type="EC" id="2.1.1.228"/>
    </reaction>
</comment>
<dbReference type="RefSeq" id="WP_377093881.1">
    <property type="nucleotide sequence ID" value="NZ_JBHSJM010000001.1"/>
</dbReference>
<evidence type="ECO:0000256" key="2">
    <source>
        <dbReference type="ARBA" id="ARBA00004496"/>
    </source>
</evidence>
<reference evidence="19" key="1">
    <citation type="journal article" date="2019" name="Int. J. Syst. Evol. Microbiol.">
        <title>The Global Catalogue of Microorganisms (GCM) 10K type strain sequencing project: providing services to taxonomists for standard genome sequencing and annotation.</title>
        <authorList>
            <consortium name="The Broad Institute Genomics Platform"/>
            <consortium name="The Broad Institute Genome Sequencing Center for Infectious Disease"/>
            <person name="Wu L."/>
            <person name="Ma J."/>
        </authorList>
    </citation>
    <scope>NUCLEOTIDE SEQUENCE [LARGE SCALE GENOMIC DNA]</scope>
    <source>
        <strain evidence="19">JCM 16545</strain>
    </source>
</reference>
<dbReference type="NCBIfam" id="TIGR00088">
    <property type="entry name" value="trmD"/>
    <property type="match status" value="1"/>
</dbReference>
<dbReference type="HAMAP" id="MF_00605">
    <property type="entry name" value="TrmD"/>
    <property type="match status" value="1"/>
</dbReference>
<dbReference type="GO" id="GO:0052906">
    <property type="term" value="F:tRNA (guanine(37)-N1)-methyltransferase activity"/>
    <property type="evidence" value="ECO:0007669"/>
    <property type="project" value="UniProtKB-EC"/>
</dbReference>
<dbReference type="Gene3D" id="3.40.1280.10">
    <property type="match status" value="1"/>
</dbReference>
<keyword evidence="10 15" id="KW-0949">S-adenosyl-L-methionine</keyword>
<sequence length="236" mass="26292">MKLPTGNFTLPHMRIDILTLFPEIALAPLSESIIKRAREKELVEIYAHNLRDWATGKHRKTDEYLCGGGQGMLLKPEPIFAAIEELQSANSKVLLMTPQGKPFKQATAQSYSTAEHLIILCGHYEGVDHRVIDTLVDEEISIGDYVLTNGAIAAAVVTDAIVRLIPGALGDERSHQEESFSDPNLLEAPAYTKPNTFRDMSVPDVLLSGNHKKIAEWKKQKALERTQQNRPDLLQD</sequence>
<comment type="subunit">
    <text evidence="4 15 16">Homodimer.</text>
</comment>
<keyword evidence="7 15" id="KW-0963">Cytoplasm</keyword>
<evidence type="ECO:0000313" key="18">
    <source>
        <dbReference type="EMBL" id="MFD2277334.1"/>
    </source>
</evidence>
<organism evidence="18 19">
    <name type="scientific">Rubritalea spongiae</name>
    <dbReference type="NCBI Taxonomy" id="430797"/>
    <lineage>
        <taxon>Bacteria</taxon>
        <taxon>Pseudomonadati</taxon>
        <taxon>Verrucomicrobiota</taxon>
        <taxon>Verrucomicrobiia</taxon>
        <taxon>Verrucomicrobiales</taxon>
        <taxon>Rubritaleaceae</taxon>
        <taxon>Rubritalea</taxon>
    </lineage>
</organism>
<dbReference type="InterPro" id="IPR029026">
    <property type="entry name" value="tRNA_m1G_MTases_N"/>
</dbReference>
<comment type="subcellular location">
    <subcellularLocation>
        <location evidence="2 15 16">Cytoplasm</location>
    </subcellularLocation>
</comment>
<dbReference type="InterPro" id="IPR002649">
    <property type="entry name" value="tRNA_m1G_MeTrfase_TrmD"/>
</dbReference>
<evidence type="ECO:0000256" key="5">
    <source>
        <dbReference type="ARBA" id="ARBA00012807"/>
    </source>
</evidence>
<dbReference type="Proteomes" id="UP001597297">
    <property type="component" value="Unassembled WGS sequence"/>
</dbReference>
<evidence type="ECO:0000256" key="4">
    <source>
        <dbReference type="ARBA" id="ARBA00011738"/>
    </source>
</evidence>
<evidence type="ECO:0000259" key="17">
    <source>
        <dbReference type="Pfam" id="PF01746"/>
    </source>
</evidence>
<evidence type="ECO:0000256" key="16">
    <source>
        <dbReference type="RuleBase" id="RU003464"/>
    </source>
</evidence>
<dbReference type="PANTHER" id="PTHR46417">
    <property type="entry name" value="TRNA (GUANINE-N(1)-)-METHYLTRANSFERASE"/>
    <property type="match status" value="1"/>
</dbReference>
<dbReference type="NCBIfam" id="NF000648">
    <property type="entry name" value="PRK00026.1"/>
    <property type="match status" value="1"/>
</dbReference>
<evidence type="ECO:0000256" key="14">
    <source>
        <dbReference type="ARBA" id="ARBA00047783"/>
    </source>
</evidence>
<evidence type="ECO:0000256" key="12">
    <source>
        <dbReference type="ARBA" id="ARBA00029736"/>
    </source>
</evidence>
<protein>
    <recommendedName>
        <fullName evidence="6 15">tRNA (guanine-N(1)-)-methyltransferase</fullName>
        <ecNumber evidence="5 15">2.1.1.228</ecNumber>
    </recommendedName>
    <alternativeName>
        <fullName evidence="12 15">M1G-methyltransferase</fullName>
    </alternativeName>
    <alternativeName>
        <fullName evidence="13 15">tRNA [GM37] methyltransferase</fullName>
    </alternativeName>
</protein>
<evidence type="ECO:0000256" key="11">
    <source>
        <dbReference type="ARBA" id="ARBA00022694"/>
    </source>
</evidence>
<dbReference type="EMBL" id="JBHUJC010000041">
    <property type="protein sequence ID" value="MFD2277334.1"/>
    <property type="molecule type" value="Genomic_DNA"/>
</dbReference>
<evidence type="ECO:0000313" key="19">
    <source>
        <dbReference type="Proteomes" id="UP001597297"/>
    </source>
</evidence>
<keyword evidence="19" id="KW-1185">Reference proteome</keyword>
<dbReference type="Gene3D" id="1.10.1270.20">
    <property type="entry name" value="tRNA(m1g37)methyltransferase, domain 2"/>
    <property type="match status" value="1"/>
</dbReference>
<comment type="similarity">
    <text evidence="3 15 16">Belongs to the RNA methyltransferase TrmD family.</text>
</comment>
<keyword evidence="11 15" id="KW-0819">tRNA processing</keyword>
<evidence type="ECO:0000256" key="13">
    <source>
        <dbReference type="ARBA" id="ARBA00033392"/>
    </source>
</evidence>
<dbReference type="EC" id="2.1.1.228" evidence="5 15"/>
<evidence type="ECO:0000256" key="3">
    <source>
        <dbReference type="ARBA" id="ARBA00007630"/>
    </source>
</evidence>
<dbReference type="CDD" id="cd18080">
    <property type="entry name" value="TrmD-like"/>
    <property type="match status" value="1"/>
</dbReference>
<comment type="caution">
    <text evidence="18">The sequence shown here is derived from an EMBL/GenBank/DDBJ whole genome shotgun (WGS) entry which is preliminary data.</text>
</comment>
<gene>
    <name evidence="15 18" type="primary">trmD</name>
    <name evidence="18" type="ORF">ACFSQZ_12710</name>
</gene>
<dbReference type="InterPro" id="IPR016009">
    <property type="entry name" value="tRNA_MeTrfase_TRMD/TRM10"/>
</dbReference>
<evidence type="ECO:0000256" key="8">
    <source>
        <dbReference type="ARBA" id="ARBA00022603"/>
    </source>
</evidence>
<feature type="domain" description="tRNA methyltransferase TRMD/TRM10-type" evidence="17">
    <location>
        <begin position="13"/>
        <end position="235"/>
    </location>
</feature>
<feature type="binding site" evidence="15">
    <location>
        <position position="122"/>
    </location>
    <ligand>
        <name>S-adenosyl-L-methionine</name>
        <dbReference type="ChEBI" id="CHEBI:59789"/>
    </ligand>
</feature>
<dbReference type="Pfam" id="PF01746">
    <property type="entry name" value="tRNA_m1G_MT"/>
    <property type="match status" value="1"/>
</dbReference>
<evidence type="ECO:0000256" key="9">
    <source>
        <dbReference type="ARBA" id="ARBA00022679"/>
    </source>
</evidence>
<dbReference type="InterPro" id="IPR023148">
    <property type="entry name" value="tRNA_m1G_MeTrfase_C_sf"/>
</dbReference>
<comment type="function">
    <text evidence="1 15 16">Specifically methylates guanosine-37 in various tRNAs.</text>
</comment>
<evidence type="ECO:0000256" key="10">
    <source>
        <dbReference type="ARBA" id="ARBA00022691"/>
    </source>
</evidence>
<dbReference type="PIRSF" id="PIRSF000386">
    <property type="entry name" value="tRNA_mtase"/>
    <property type="match status" value="1"/>
</dbReference>
<proteinExistence type="inferred from homology"/>
<keyword evidence="8 15" id="KW-0489">Methyltransferase</keyword>